<gene>
    <name evidence="2" type="ORF">NX774_01940</name>
</gene>
<dbReference type="InterPro" id="IPR026881">
    <property type="entry name" value="WYL_dom"/>
</dbReference>
<dbReference type="RefSeq" id="WP_258820464.1">
    <property type="nucleotide sequence ID" value="NZ_JANUHB010000001.1"/>
</dbReference>
<evidence type="ECO:0000313" key="2">
    <source>
        <dbReference type="EMBL" id="MCS0806685.1"/>
    </source>
</evidence>
<dbReference type="PANTHER" id="PTHR34580">
    <property type="match status" value="1"/>
</dbReference>
<dbReference type="PROSITE" id="PS52050">
    <property type="entry name" value="WYL"/>
    <property type="match status" value="1"/>
</dbReference>
<reference evidence="2 3" key="1">
    <citation type="submission" date="2022-08" db="EMBL/GenBank/DDBJ databases">
        <title>Reclassification of Massilia species as members of the genera Telluria, Duganella, Pseudoduganella, Mokoshia gen. nov. and Zemynaea gen. nov. using orthogonal and non-orthogonal genome-based approaches.</title>
        <authorList>
            <person name="Bowman J.P."/>
        </authorList>
    </citation>
    <scope>NUCLEOTIDE SEQUENCE [LARGE SCALE GENOMIC DNA]</scope>
    <source>
        <strain evidence="2 3">JCM 31605</strain>
    </source>
</reference>
<evidence type="ECO:0000313" key="3">
    <source>
        <dbReference type="Proteomes" id="UP001206126"/>
    </source>
</evidence>
<dbReference type="Pfam" id="PF13280">
    <property type="entry name" value="WYL"/>
    <property type="match status" value="1"/>
</dbReference>
<dbReference type="EMBL" id="JANUHB010000001">
    <property type="protein sequence ID" value="MCS0806685.1"/>
    <property type="molecule type" value="Genomic_DNA"/>
</dbReference>
<protein>
    <submittedName>
        <fullName evidence="2">WYL domain-containing protein</fullName>
    </submittedName>
</protein>
<name>A0ABT2D5X9_9BURK</name>
<organism evidence="2 3">
    <name type="scientific">Massilia agilis</name>
    <dbReference type="NCBI Taxonomy" id="1811226"/>
    <lineage>
        <taxon>Bacteria</taxon>
        <taxon>Pseudomonadati</taxon>
        <taxon>Pseudomonadota</taxon>
        <taxon>Betaproteobacteria</taxon>
        <taxon>Burkholderiales</taxon>
        <taxon>Oxalobacteraceae</taxon>
        <taxon>Telluria group</taxon>
        <taxon>Massilia</taxon>
    </lineage>
</organism>
<dbReference type="PANTHER" id="PTHR34580:SF1">
    <property type="entry name" value="PROTEIN PAFC"/>
    <property type="match status" value="1"/>
</dbReference>
<accession>A0ABT2D5X9</accession>
<feature type="domain" description="WYL" evidence="1">
    <location>
        <begin position="173"/>
        <end position="246"/>
    </location>
</feature>
<comment type="caution">
    <text evidence="2">The sequence shown here is derived from an EMBL/GenBank/DDBJ whole genome shotgun (WGS) entry which is preliminary data.</text>
</comment>
<dbReference type="InterPro" id="IPR051534">
    <property type="entry name" value="CBASS_pafABC_assoc_protein"/>
</dbReference>
<dbReference type="Proteomes" id="UP001206126">
    <property type="component" value="Unassembled WGS sequence"/>
</dbReference>
<evidence type="ECO:0000259" key="1">
    <source>
        <dbReference type="Pfam" id="PF13280"/>
    </source>
</evidence>
<sequence>MSGKGKQASEQTLARRIALLDRLPVGHSPAAGRTVGELTDYLNASGFDCGRRTVERDLEAIDAVGSVWRGIGVDLQQGMDEDDARVPRWSHTPNSKALLFRTLSNEDALLLSLVEQELKFFMPASAYESLMQYLKVSNRVLSMHANQPQAQFRERVRVIADGPALRPPELNMPHLQEINEALLHGEQLDLAYRTARSSGETAYRLHPVGLVKQGLFFYLLAVKEENVHKRAPGPVQTFRIDRVRRVARRRQEPVARGLPSLEAALGNGQLQFFDKGKIALRLRFADNADGQALCDSYRETPMAADQRIVKRGDGTYELQATVMYSLQLVRMLQAEAHRSYVVEPKALKDEIAGFVRQAARLHLVS</sequence>
<proteinExistence type="predicted"/>
<keyword evidence="3" id="KW-1185">Reference proteome</keyword>